<keyword evidence="2" id="KW-1185">Reference proteome</keyword>
<dbReference type="Gene3D" id="2.40.50.140">
    <property type="entry name" value="Nucleic acid-binding proteins"/>
    <property type="match status" value="1"/>
</dbReference>
<dbReference type="AlphaFoldDB" id="A0A8X7PCM1"/>
<proteinExistence type="predicted"/>
<accession>A0A8X7PCM1</accession>
<dbReference type="EMBL" id="JAAMPC010000017">
    <property type="protein sequence ID" value="KAG2248780.1"/>
    <property type="molecule type" value="Genomic_DNA"/>
</dbReference>
<sequence>MDHPSEELAMSPKLGETYECKISSRLQVETTQILKVNKIYQIQYFSLLQNNQRYKLTTQPYIIQINASTKIDRIEEEIPMMTHNTFHHLIYKQLINLATATNYLPVSPTYLHSHITYRSKRVRLTPMDNASALFRELHCRTDLKHEVVIITSINPRVCKGKLILTSTPATRFYCDSTIDLIRSFNQRNKVSNHS</sequence>
<reference evidence="1 2" key="1">
    <citation type="submission" date="2020-02" db="EMBL/GenBank/DDBJ databases">
        <authorList>
            <person name="Ma Q."/>
            <person name="Huang Y."/>
            <person name="Song X."/>
            <person name="Pei D."/>
        </authorList>
    </citation>
    <scope>NUCLEOTIDE SEQUENCE [LARGE SCALE GENOMIC DNA]</scope>
    <source>
        <strain evidence="1">Sxm20200214</strain>
        <tissue evidence="1">Leaf</tissue>
    </source>
</reference>
<comment type="caution">
    <text evidence="1">The sequence shown here is derived from an EMBL/GenBank/DDBJ whole genome shotgun (WGS) entry which is preliminary data.</text>
</comment>
<protein>
    <submittedName>
        <fullName evidence="1">Uncharacterized protein</fullName>
    </submittedName>
</protein>
<evidence type="ECO:0000313" key="2">
    <source>
        <dbReference type="Proteomes" id="UP000886595"/>
    </source>
</evidence>
<gene>
    <name evidence="1" type="ORF">Bca52824_088408</name>
</gene>
<dbReference type="Proteomes" id="UP000886595">
    <property type="component" value="Unassembled WGS sequence"/>
</dbReference>
<name>A0A8X7PCM1_BRACI</name>
<dbReference type="InterPro" id="IPR012340">
    <property type="entry name" value="NA-bd_OB-fold"/>
</dbReference>
<evidence type="ECO:0000313" key="1">
    <source>
        <dbReference type="EMBL" id="KAG2248780.1"/>
    </source>
</evidence>
<organism evidence="1 2">
    <name type="scientific">Brassica carinata</name>
    <name type="common">Ethiopian mustard</name>
    <name type="synonym">Abyssinian cabbage</name>
    <dbReference type="NCBI Taxonomy" id="52824"/>
    <lineage>
        <taxon>Eukaryota</taxon>
        <taxon>Viridiplantae</taxon>
        <taxon>Streptophyta</taxon>
        <taxon>Embryophyta</taxon>
        <taxon>Tracheophyta</taxon>
        <taxon>Spermatophyta</taxon>
        <taxon>Magnoliopsida</taxon>
        <taxon>eudicotyledons</taxon>
        <taxon>Gunneridae</taxon>
        <taxon>Pentapetalae</taxon>
        <taxon>rosids</taxon>
        <taxon>malvids</taxon>
        <taxon>Brassicales</taxon>
        <taxon>Brassicaceae</taxon>
        <taxon>Brassiceae</taxon>
        <taxon>Brassica</taxon>
    </lineage>
</organism>